<evidence type="ECO:0000256" key="1">
    <source>
        <dbReference type="ARBA" id="ARBA00022801"/>
    </source>
</evidence>
<protein>
    <submittedName>
        <fullName evidence="4">Acetyl esterase</fullName>
        <ecNumber evidence="4">3.1.1.-</ecNumber>
    </submittedName>
</protein>
<dbReference type="SUPFAM" id="SSF53474">
    <property type="entry name" value="alpha/beta-Hydrolases"/>
    <property type="match status" value="1"/>
</dbReference>
<dbReference type="Proteomes" id="UP000517187">
    <property type="component" value="Unassembled WGS sequence"/>
</dbReference>
<dbReference type="Gene3D" id="3.40.50.1820">
    <property type="entry name" value="alpha/beta hydrolase"/>
    <property type="match status" value="1"/>
</dbReference>
<accession>A0A7W9ZMN3</accession>
<organism evidence="4 5">
    <name type="scientific">Rhizobium leguminosarum</name>
    <dbReference type="NCBI Taxonomy" id="384"/>
    <lineage>
        <taxon>Bacteria</taxon>
        <taxon>Pseudomonadati</taxon>
        <taxon>Pseudomonadota</taxon>
        <taxon>Alphaproteobacteria</taxon>
        <taxon>Hyphomicrobiales</taxon>
        <taxon>Rhizobiaceae</taxon>
        <taxon>Rhizobium/Agrobacterium group</taxon>
        <taxon>Rhizobium</taxon>
    </lineage>
</organism>
<gene>
    <name evidence="4" type="ORF">GGE66_000019</name>
</gene>
<keyword evidence="1 4" id="KW-0378">Hydrolase</keyword>
<dbReference type="GO" id="GO:0016787">
    <property type="term" value="F:hydrolase activity"/>
    <property type="evidence" value="ECO:0007669"/>
    <property type="project" value="UniProtKB-KW"/>
</dbReference>
<evidence type="ECO:0000313" key="4">
    <source>
        <dbReference type="EMBL" id="MBB6219075.1"/>
    </source>
</evidence>
<dbReference type="Pfam" id="PF07859">
    <property type="entry name" value="Abhydrolase_3"/>
    <property type="match status" value="1"/>
</dbReference>
<reference evidence="4 5" key="1">
    <citation type="submission" date="2020-08" db="EMBL/GenBank/DDBJ databases">
        <title>Genomic Encyclopedia of Type Strains, Phase IV (KMG-V): Genome sequencing to study the core and pangenomes of soil and plant-associated prokaryotes.</title>
        <authorList>
            <person name="Whitman W."/>
        </authorList>
    </citation>
    <scope>NUCLEOTIDE SEQUENCE [LARGE SCALE GENOMIC DNA]</scope>
    <source>
        <strain evidence="4 5">SEMIA 4011</strain>
    </source>
</reference>
<name>A0A7W9ZMN3_RHILE</name>
<dbReference type="EMBL" id="JACIIJ010000001">
    <property type="protein sequence ID" value="MBB6219075.1"/>
    <property type="molecule type" value="Genomic_DNA"/>
</dbReference>
<evidence type="ECO:0000256" key="2">
    <source>
        <dbReference type="SAM" id="MobiDB-lite"/>
    </source>
</evidence>
<dbReference type="PANTHER" id="PTHR48081:SF8">
    <property type="entry name" value="ALPHA_BETA HYDROLASE FOLD-3 DOMAIN-CONTAINING PROTEIN-RELATED"/>
    <property type="match status" value="1"/>
</dbReference>
<comment type="caution">
    <text evidence="4">The sequence shown here is derived from an EMBL/GenBank/DDBJ whole genome shotgun (WGS) entry which is preliminary data.</text>
</comment>
<evidence type="ECO:0000259" key="3">
    <source>
        <dbReference type="Pfam" id="PF07859"/>
    </source>
</evidence>
<dbReference type="RefSeq" id="WP_184691830.1">
    <property type="nucleotide sequence ID" value="NZ_JACIIJ010000001.1"/>
</dbReference>
<evidence type="ECO:0000313" key="5">
    <source>
        <dbReference type="Proteomes" id="UP000517187"/>
    </source>
</evidence>
<dbReference type="InterPro" id="IPR050300">
    <property type="entry name" value="GDXG_lipolytic_enzyme"/>
</dbReference>
<dbReference type="AlphaFoldDB" id="A0A7W9ZMN3"/>
<feature type="domain" description="Alpha/beta hydrolase fold-3" evidence="3">
    <location>
        <begin position="77"/>
        <end position="282"/>
    </location>
</feature>
<feature type="region of interest" description="Disordered" evidence="2">
    <location>
        <begin position="1"/>
        <end position="20"/>
    </location>
</feature>
<dbReference type="InterPro" id="IPR013094">
    <property type="entry name" value="AB_hydrolase_3"/>
</dbReference>
<dbReference type="EC" id="3.1.1.-" evidence="4"/>
<sequence>MTQLDESARRALAWPGEPQEPVENCTPALARQQYLDGFADIQWPLEDVAEILERHAGATRLKIWRGHTAPRQQAPALLYLHGGGFVIGAPETHEDICRSLANMAGAVVVSPDYRLAPEHPFPAAIEDCAATLVWMRDQADALGIDPARIVVGGDSAGGNLAAVIALLARDGHAPAVIGQVLIYPVTDQTQATDSYLRYAEGFGLTAAAMRWFRDHYLPDPASGSDWRASPLRAASLAGVAPAVVILAGHDVLFDEGALYAERLSSEARATSRTWPGQIHGFVSKRRAIPEAQEALEAIATAWRAMDPALARSAATDD</sequence>
<dbReference type="PANTHER" id="PTHR48081">
    <property type="entry name" value="AB HYDROLASE SUPERFAMILY PROTEIN C4A8.06C"/>
    <property type="match status" value="1"/>
</dbReference>
<proteinExistence type="predicted"/>
<dbReference type="InterPro" id="IPR029058">
    <property type="entry name" value="AB_hydrolase_fold"/>
</dbReference>